<dbReference type="PANTHER" id="PTHR30146:SF109">
    <property type="entry name" value="HTH-TYPE TRANSCRIPTIONAL REGULATOR GALS"/>
    <property type="match status" value="1"/>
</dbReference>
<name>A0ABS4IKC7_9BACI</name>
<dbReference type="CDD" id="cd06267">
    <property type="entry name" value="PBP1_LacI_sugar_binding-like"/>
    <property type="match status" value="1"/>
</dbReference>
<dbReference type="SMART" id="SM00354">
    <property type="entry name" value="HTH_LACI"/>
    <property type="match status" value="1"/>
</dbReference>
<dbReference type="Pfam" id="PF13377">
    <property type="entry name" value="Peripla_BP_3"/>
    <property type="match status" value="1"/>
</dbReference>
<dbReference type="InterPro" id="IPR046335">
    <property type="entry name" value="LacI/GalR-like_sensor"/>
</dbReference>
<dbReference type="Gene3D" id="3.40.50.2300">
    <property type="match status" value="2"/>
</dbReference>
<dbReference type="Pfam" id="PF00356">
    <property type="entry name" value="LacI"/>
    <property type="match status" value="1"/>
</dbReference>
<keyword evidence="2" id="KW-0238">DNA-binding</keyword>
<evidence type="ECO:0000313" key="6">
    <source>
        <dbReference type="Proteomes" id="UP001519345"/>
    </source>
</evidence>
<dbReference type="SUPFAM" id="SSF53822">
    <property type="entry name" value="Periplasmic binding protein-like I"/>
    <property type="match status" value="1"/>
</dbReference>
<evidence type="ECO:0000259" key="4">
    <source>
        <dbReference type="PROSITE" id="PS50932"/>
    </source>
</evidence>
<keyword evidence="3" id="KW-0804">Transcription</keyword>
<evidence type="ECO:0000256" key="2">
    <source>
        <dbReference type="ARBA" id="ARBA00023125"/>
    </source>
</evidence>
<feature type="domain" description="HTH lacI-type" evidence="4">
    <location>
        <begin position="2"/>
        <end position="56"/>
    </location>
</feature>
<dbReference type="PANTHER" id="PTHR30146">
    <property type="entry name" value="LACI-RELATED TRANSCRIPTIONAL REPRESSOR"/>
    <property type="match status" value="1"/>
</dbReference>
<keyword evidence="1" id="KW-0805">Transcription regulation</keyword>
<dbReference type="InterPro" id="IPR000843">
    <property type="entry name" value="HTH_LacI"/>
</dbReference>
<evidence type="ECO:0000256" key="1">
    <source>
        <dbReference type="ARBA" id="ARBA00023015"/>
    </source>
</evidence>
<reference evidence="5 6" key="1">
    <citation type="submission" date="2021-03" db="EMBL/GenBank/DDBJ databases">
        <title>Genomic Encyclopedia of Type Strains, Phase IV (KMG-IV): sequencing the most valuable type-strain genomes for metagenomic binning, comparative biology and taxonomic classification.</title>
        <authorList>
            <person name="Goeker M."/>
        </authorList>
    </citation>
    <scope>NUCLEOTIDE SEQUENCE [LARGE SCALE GENOMIC DNA]</scope>
    <source>
        <strain evidence="5 6">DSM 25609</strain>
    </source>
</reference>
<dbReference type="InterPro" id="IPR028082">
    <property type="entry name" value="Peripla_BP_I"/>
</dbReference>
<dbReference type="EMBL" id="JAGGKX010000024">
    <property type="protein sequence ID" value="MBP1971355.1"/>
    <property type="molecule type" value="Genomic_DNA"/>
</dbReference>
<dbReference type="SUPFAM" id="SSF47413">
    <property type="entry name" value="lambda repressor-like DNA-binding domains"/>
    <property type="match status" value="1"/>
</dbReference>
<organism evidence="5 6">
    <name type="scientific">Virgibacillus natechei</name>
    <dbReference type="NCBI Taxonomy" id="1216297"/>
    <lineage>
        <taxon>Bacteria</taxon>
        <taxon>Bacillati</taxon>
        <taxon>Bacillota</taxon>
        <taxon>Bacilli</taxon>
        <taxon>Bacillales</taxon>
        <taxon>Bacillaceae</taxon>
        <taxon>Virgibacillus</taxon>
    </lineage>
</organism>
<dbReference type="CDD" id="cd01392">
    <property type="entry name" value="HTH_LacI"/>
    <property type="match status" value="1"/>
</dbReference>
<protein>
    <submittedName>
        <fullName evidence="5">LacI family transcriptional regulator/LacI family purine nucleotide synthesis repressor</fullName>
    </submittedName>
</protein>
<accession>A0ABS4IKC7</accession>
<sequence>MTTIKDVAKKAGVSIAIVSKALNNYPDVSDKTKKRIIELAKEMNYTPNVVAKNLSSKKQKTIGLITSGFLNSEGKDNSNSFDLFRGVYTAAEENQYELAIYFTDTLKQKQKSYAKFCQERNIGGAVLMGMRVDDPFFEELLDTDIPCVLVDINTKKHYDNIGSVSTDNIQASFDIATYLLKHNHRNIVVVAGAKSADVNIQRLKGVERAFEEYGLELTEESILYGNFSEEESYRKTKEYLENANNIPTAMLCFSDLMAYGTMKAIKEAELEIPSNISITGFDGLVINEYIQPTLTTVKQDFYEIGSQAALLLEQLMEKKKVETKRNVKHQIIERESVRSLAK</sequence>
<evidence type="ECO:0000313" key="5">
    <source>
        <dbReference type="EMBL" id="MBP1971355.1"/>
    </source>
</evidence>
<comment type="caution">
    <text evidence="5">The sequence shown here is derived from an EMBL/GenBank/DDBJ whole genome shotgun (WGS) entry which is preliminary data.</text>
</comment>
<dbReference type="PROSITE" id="PS50932">
    <property type="entry name" value="HTH_LACI_2"/>
    <property type="match status" value="1"/>
</dbReference>
<dbReference type="Gene3D" id="1.10.260.40">
    <property type="entry name" value="lambda repressor-like DNA-binding domains"/>
    <property type="match status" value="1"/>
</dbReference>
<evidence type="ECO:0000256" key="3">
    <source>
        <dbReference type="ARBA" id="ARBA00023163"/>
    </source>
</evidence>
<keyword evidence="6" id="KW-1185">Reference proteome</keyword>
<dbReference type="InterPro" id="IPR010982">
    <property type="entry name" value="Lambda_DNA-bd_dom_sf"/>
</dbReference>
<dbReference type="Proteomes" id="UP001519345">
    <property type="component" value="Unassembled WGS sequence"/>
</dbReference>
<dbReference type="RefSeq" id="WP_209464416.1">
    <property type="nucleotide sequence ID" value="NZ_CP110224.1"/>
</dbReference>
<proteinExistence type="predicted"/>
<gene>
    <name evidence="5" type="ORF">J2Z83_003494</name>
</gene>